<dbReference type="PANTHER" id="PTHR10937">
    <property type="entry name" value="GLUCOSAMINE--FRUCTOSE-6-PHOSPHATE AMINOTRANSFERASE, ISOMERIZING"/>
    <property type="match status" value="1"/>
</dbReference>
<reference evidence="8 9" key="1">
    <citation type="journal article" date="2012" name="J. Bacteriol.">
        <title>Complete genome sequence of Pelagibacterium halotolerans B2T.</title>
        <authorList>
            <person name="Huo Y.Y."/>
            <person name="Cheng H."/>
            <person name="Han X.F."/>
            <person name="Jiang X.W."/>
            <person name="Sun C."/>
            <person name="Zhang X.Q."/>
            <person name="Zhu X.F."/>
            <person name="Liu Y.F."/>
            <person name="Li P.F."/>
            <person name="Ni P.X."/>
            <person name="Wu M."/>
        </authorList>
    </citation>
    <scope>NUCLEOTIDE SEQUENCE [LARGE SCALE GENOMIC DNA]</scope>
    <source>
        <strain evidence="9">DSM 22347 / JCM 15775 / CGMCC 1.7692 / B2</strain>
    </source>
</reference>
<dbReference type="STRING" id="1082931.KKY_821"/>
<feature type="domain" description="SIS" evidence="7">
    <location>
        <begin position="35"/>
        <end position="179"/>
    </location>
</feature>
<keyword evidence="6" id="KW-0315">Glutamine amidotransferase</keyword>
<keyword evidence="5" id="KW-0677">Repeat</keyword>
<dbReference type="EMBL" id="CP003075">
    <property type="protein sequence ID" value="AEQ50860.1"/>
    <property type="molecule type" value="Genomic_DNA"/>
</dbReference>
<dbReference type="AlphaFoldDB" id="G4REL0"/>
<dbReference type="InterPro" id="IPR001347">
    <property type="entry name" value="SIS_dom"/>
</dbReference>
<evidence type="ECO:0000256" key="2">
    <source>
        <dbReference type="ARBA" id="ARBA00012916"/>
    </source>
</evidence>
<dbReference type="PANTHER" id="PTHR10937:SF0">
    <property type="entry name" value="GLUTAMINE--FRUCTOSE-6-PHOSPHATE TRANSAMINASE (ISOMERIZING)"/>
    <property type="match status" value="1"/>
</dbReference>
<dbReference type="Pfam" id="PF01380">
    <property type="entry name" value="SIS"/>
    <property type="match status" value="1"/>
</dbReference>
<dbReference type="HOGENOM" id="CLU_060283_0_0_5"/>
<dbReference type="EC" id="2.6.1.16" evidence="2"/>
<dbReference type="GO" id="GO:0097367">
    <property type="term" value="F:carbohydrate derivative binding"/>
    <property type="evidence" value="ECO:0007669"/>
    <property type="project" value="InterPro"/>
</dbReference>
<evidence type="ECO:0000313" key="9">
    <source>
        <dbReference type="Proteomes" id="UP000008850"/>
    </source>
</evidence>
<evidence type="ECO:0000256" key="6">
    <source>
        <dbReference type="ARBA" id="ARBA00022962"/>
    </source>
</evidence>
<keyword evidence="9" id="KW-1185">Reference proteome</keyword>
<comment type="catalytic activity">
    <reaction evidence="1">
        <text>D-fructose 6-phosphate + L-glutamine = D-glucosamine 6-phosphate + L-glutamate</text>
        <dbReference type="Rhea" id="RHEA:13237"/>
        <dbReference type="ChEBI" id="CHEBI:29985"/>
        <dbReference type="ChEBI" id="CHEBI:58359"/>
        <dbReference type="ChEBI" id="CHEBI:58725"/>
        <dbReference type="ChEBI" id="CHEBI:61527"/>
        <dbReference type="EC" id="2.6.1.16"/>
    </reaction>
</comment>
<evidence type="ECO:0000313" key="8">
    <source>
        <dbReference type="EMBL" id="AEQ50860.1"/>
    </source>
</evidence>
<evidence type="ECO:0000256" key="4">
    <source>
        <dbReference type="ARBA" id="ARBA00022576"/>
    </source>
</evidence>
<evidence type="ECO:0000259" key="7">
    <source>
        <dbReference type="PROSITE" id="PS51464"/>
    </source>
</evidence>
<dbReference type="GO" id="GO:0006487">
    <property type="term" value="P:protein N-linked glycosylation"/>
    <property type="evidence" value="ECO:0007669"/>
    <property type="project" value="TreeGrafter"/>
</dbReference>
<accession>G4REL0</accession>
<dbReference type="CDD" id="cd05008">
    <property type="entry name" value="SIS_GlmS_GlmD_1"/>
    <property type="match status" value="1"/>
</dbReference>
<keyword evidence="4 8" id="KW-0032">Aminotransferase</keyword>
<dbReference type="KEGG" id="phl:KKY_821"/>
<keyword evidence="8" id="KW-0808">Transferase</keyword>
<gene>
    <name evidence="8" type="ordered locus">KKY_821</name>
</gene>
<sequence>MPSTDNPMRDQIIATPAGLKAGFEHFERDARLAVPTPLVYRTRRIVLIGSGDSYFAAKAAELALMAHSGIPVEVRTPLEAGRYHAAYSSAPDMENTLVVAISNSGGAARVCEAATLYRQAGATVLALTKAPQGRLARICDHVLIAPVPGLPSAPGYGPYLFAFVGLLLLGIRFGEVRMNILMDDAQALRGRLADHFDDLETLTAAMDVPVAALAERMSKASLFEFVGGGPNLAVAEYGAAKLLEAAGRHALARDVEEWTHLNYFDRAPGEIATLMIDPQGSRSASRNEEVRTYMRRLGRHLAVVGTGEDMPPLPEISELWSPLFTSLPVALFAARMAALDGEDYGRGSKGAWSDSADASTVQKSAMFEAQP</sequence>
<dbReference type="Proteomes" id="UP000008850">
    <property type="component" value="Chromosome"/>
</dbReference>
<protein>
    <recommendedName>
        <fullName evidence="3">Glutamine--fructose-6-phosphate aminotransferase [isomerizing]</fullName>
        <ecNumber evidence="2">2.6.1.16</ecNumber>
    </recommendedName>
</protein>
<dbReference type="eggNOG" id="COG0449">
    <property type="taxonomic scope" value="Bacteria"/>
</dbReference>
<proteinExistence type="predicted"/>
<evidence type="ECO:0000256" key="1">
    <source>
        <dbReference type="ARBA" id="ARBA00001031"/>
    </source>
</evidence>
<dbReference type="PROSITE" id="PS51464">
    <property type="entry name" value="SIS"/>
    <property type="match status" value="1"/>
</dbReference>
<dbReference type="GO" id="GO:0006047">
    <property type="term" value="P:UDP-N-acetylglucosamine metabolic process"/>
    <property type="evidence" value="ECO:0007669"/>
    <property type="project" value="TreeGrafter"/>
</dbReference>
<dbReference type="Gene3D" id="3.40.50.10490">
    <property type="entry name" value="Glucose-6-phosphate isomerase like protein, domain 1"/>
    <property type="match status" value="2"/>
</dbReference>
<name>G4REL0_PELHB</name>
<dbReference type="RefSeq" id="WP_014130009.1">
    <property type="nucleotide sequence ID" value="NC_016078.1"/>
</dbReference>
<dbReference type="GO" id="GO:0006002">
    <property type="term" value="P:fructose 6-phosphate metabolic process"/>
    <property type="evidence" value="ECO:0007669"/>
    <property type="project" value="TreeGrafter"/>
</dbReference>
<dbReference type="GO" id="GO:0004360">
    <property type="term" value="F:glutamine-fructose-6-phosphate transaminase (isomerizing) activity"/>
    <property type="evidence" value="ECO:0007669"/>
    <property type="project" value="UniProtKB-EC"/>
</dbReference>
<evidence type="ECO:0000256" key="3">
    <source>
        <dbReference type="ARBA" id="ARBA00016090"/>
    </source>
</evidence>
<dbReference type="SUPFAM" id="SSF53697">
    <property type="entry name" value="SIS domain"/>
    <property type="match status" value="1"/>
</dbReference>
<organism evidence="8 9">
    <name type="scientific">Pelagibacterium halotolerans (strain DSM 22347 / JCM 15775 / CGMCC 1.7692 / B2)</name>
    <dbReference type="NCBI Taxonomy" id="1082931"/>
    <lineage>
        <taxon>Bacteria</taxon>
        <taxon>Pseudomonadati</taxon>
        <taxon>Pseudomonadota</taxon>
        <taxon>Alphaproteobacteria</taxon>
        <taxon>Hyphomicrobiales</taxon>
        <taxon>Devosiaceae</taxon>
        <taxon>Pelagibacterium</taxon>
    </lineage>
</organism>
<evidence type="ECO:0000256" key="5">
    <source>
        <dbReference type="ARBA" id="ARBA00022737"/>
    </source>
</evidence>
<dbReference type="InterPro" id="IPR046348">
    <property type="entry name" value="SIS_dom_sf"/>
</dbReference>
<dbReference type="InterPro" id="IPR035466">
    <property type="entry name" value="GlmS/AgaS_SIS"/>
</dbReference>